<comment type="caution">
    <text evidence="1">The sequence shown here is derived from an EMBL/GenBank/DDBJ whole genome shotgun (WGS) entry which is preliminary data.</text>
</comment>
<proteinExistence type="predicted"/>
<dbReference type="AlphaFoldDB" id="A0AAN4Z782"/>
<dbReference type="EMBL" id="BTRK01000002">
    <property type="protein sequence ID" value="GMR35708.1"/>
    <property type="molecule type" value="Genomic_DNA"/>
</dbReference>
<name>A0AAN4Z782_9BILA</name>
<accession>A0AAN4Z782</accession>
<protein>
    <recommendedName>
        <fullName evidence="3">F-box domain-containing protein</fullName>
    </recommendedName>
</protein>
<keyword evidence="2" id="KW-1185">Reference proteome</keyword>
<sequence>MSTDRNRKKRVLSHESALDLSYYELATKCSKLSIDEGEGIDPDIKLNLGTLPSLVIREIIKTDFKSIATLRLINRRWNVHAADILNNKICRTGVKLLIWKKDFFKQTTLIIRVPLSHLSFLGVDGWPFRKKLPGFNPENLIDVGIRIPNEKNDQLLERIKQLLSRCSCIEKVEIDMQNFGQDGEEIEVIRGAMK</sequence>
<reference evidence="2" key="1">
    <citation type="submission" date="2022-10" db="EMBL/GenBank/DDBJ databases">
        <title>Genome assembly of Pristionchus species.</title>
        <authorList>
            <person name="Yoshida K."/>
            <person name="Sommer R.J."/>
        </authorList>
    </citation>
    <scope>NUCLEOTIDE SEQUENCE [LARGE SCALE GENOMIC DNA]</scope>
    <source>
        <strain evidence="2">RS5460</strain>
    </source>
</reference>
<feature type="non-terminal residue" evidence="1">
    <location>
        <position position="194"/>
    </location>
</feature>
<evidence type="ECO:0008006" key="3">
    <source>
        <dbReference type="Google" id="ProtNLM"/>
    </source>
</evidence>
<organism evidence="1 2">
    <name type="scientific">Pristionchus mayeri</name>
    <dbReference type="NCBI Taxonomy" id="1317129"/>
    <lineage>
        <taxon>Eukaryota</taxon>
        <taxon>Metazoa</taxon>
        <taxon>Ecdysozoa</taxon>
        <taxon>Nematoda</taxon>
        <taxon>Chromadorea</taxon>
        <taxon>Rhabditida</taxon>
        <taxon>Rhabditina</taxon>
        <taxon>Diplogasteromorpha</taxon>
        <taxon>Diplogasteroidea</taxon>
        <taxon>Neodiplogasteridae</taxon>
        <taxon>Pristionchus</taxon>
    </lineage>
</organism>
<evidence type="ECO:0000313" key="2">
    <source>
        <dbReference type="Proteomes" id="UP001328107"/>
    </source>
</evidence>
<evidence type="ECO:0000313" key="1">
    <source>
        <dbReference type="EMBL" id="GMR35708.1"/>
    </source>
</evidence>
<dbReference type="Proteomes" id="UP001328107">
    <property type="component" value="Unassembled WGS sequence"/>
</dbReference>
<gene>
    <name evidence="1" type="ORF">PMAYCL1PPCAC_05903</name>
</gene>